<keyword evidence="4" id="KW-0932">Cytokinin signaling pathway</keyword>
<evidence type="ECO:0000256" key="6">
    <source>
        <dbReference type="ARBA" id="ARBA00024199"/>
    </source>
</evidence>
<evidence type="ECO:0000256" key="1">
    <source>
        <dbReference type="ARBA" id="ARBA00004496"/>
    </source>
</evidence>
<keyword evidence="3" id="KW-0203">Cytokinin biosynthesis</keyword>
<feature type="compositionally biased region" description="Basic and acidic residues" evidence="7">
    <location>
        <begin position="97"/>
        <end position="111"/>
    </location>
</feature>
<name>A0A2P5DI86_PARAD</name>
<evidence type="ECO:0000313" key="8">
    <source>
        <dbReference type="EMBL" id="PON72973.1"/>
    </source>
</evidence>
<dbReference type="Proteomes" id="UP000237105">
    <property type="component" value="Unassembled WGS sequence"/>
</dbReference>
<gene>
    <name evidence="8" type="ORF">PanWU01x14_061230</name>
</gene>
<dbReference type="InterPro" id="IPR044670">
    <property type="entry name" value="SOFL"/>
</dbReference>
<evidence type="ECO:0000313" key="9">
    <source>
        <dbReference type="Proteomes" id="UP000237105"/>
    </source>
</evidence>
<dbReference type="PANTHER" id="PTHR33347">
    <property type="entry name" value="OSJNBA0091C07.3 PROTEIN"/>
    <property type="match status" value="1"/>
</dbReference>
<sequence>MNISASKFSSGCESGWTLYLDQSYISEPDKFKRDHREEDGDCEKEEEEEDLSMLSDASSGPPHYHEDDHEDCSSFSSSWAYKSANKDKNKKTKMKTKLKEKCRDEEHHSCLDDTASSPVSKKKSTLSRNKASMENVLDYSQGFSTTHFKGESAVEKHFGLYQSSMTKNSASEEAGDFQGGNWK</sequence>
<feature type="compositionally biased region" description="Basic and acidic residues" evidence="7">
    <location>
        <begin position="27"/>
        <end position="38"/>
    </location>
</feature>
<dbReference type="STRING" id="3476.A0A2P5DI86"/>
<dbReference type="EMBL" id="JXTB01000036">
    <property type="protein sequence ID" value="PON72973.1"/>
    <property type="molecule type" value="Genomic_DNA"/>
</dbReference>
<evidence type="ECO:0000256" key="5">
    <source>
        <dbReference type="ARBA" id="ARBA00023242"/>
    </source>
</evidence>
<evidence type="ECO:0000256" key="3">
    <source>
        <dbReference type="ARBA" id="ARBA00022712"/>
    </source>
</evidence>
<dbReference type="GO" id="GO:0009736">
    <property type="term" value="P:cytokinin-activated signaling pathway"/>
    <property type="evidence" value="ECO:0007669"/>
    <property type="project" value="UniProtKB-KW"/>
</dbReference>
<dbReference type="AlphaFoldDB" id="A0A2P5DI86"/>
<evidence type="ECO:0000256" key="7">
    <source>
        <dbReference type="SAM" id="MobiDB-lite"/>
    </source>
</evidence>
<keyword evidence="2" id="KW-0963">Cytoplasm</keyword>
<dbReference type="OrthoDB" id="759087at2759"/>
<comment type="subcellular location">
    <subcellularLocation>
        <location evidence="1">Cytoplasm</location>
    </subcellularLocation>
</comment>
<reference evidence="9" key="1">
    <citation type="submission" date="2016-06" db="EMBL/GenBank/DDBJ databases">
        <title>Parallel loss of symbiosis genes in relatives of nitrogen-fixing non-legume Parasponia.</title>
        <authorList>
            <person name="Van Velzen R."/>
            <person name="Holmer R."/>
            <person name="Bu F."/>
            <person name="Rutten L."/>
            <person name="Van Zeijl A."/>
            <person name="Liu W."/>
            <person name="Santuari L."/>
            <person name="Cao Q."/>
            <person name="Sharma T."/>
            <person name="Shen D."/>
            <person name="Roswanjaya Y."/>
            <person name="Wardhani T."/>
            <person name="Kalhor M.S."/>
            <person name="Jansen J."/>
            <person name="Van den Hoogen J."/>
            <person name="Gungor B."/>
            <person name="Hartog M."/>
            <person name="Hontelez J."/>
            <person name="Verver J."/>
            <person name="Yang W.-C."/>
            <person name="Schijlen E."/>
            <person name="Repin R."/>
            <person name="Schilthuizen M."/>
            <person name="Schranz E."/>
            <person name="Heidstra R."/>
            <person name="Miyata K."/>
            <person name="Fedorova E."/>
            <person name="Kohlen W."/>
            <person name="Bisseling T."/>
            <person name="Smit S."/>
            <person name="Geurts R."/>
        </authorList>
    </citation>
    <scope>NUCLEOTIDE SEQUENCE [LARGE SCALE GENOMIC DNA]</scope>
    <source>
        <strain evidence="9">cv. WU1-14</strain>
    </source>
</reference>
<feature type="compositionally biased region" description="Acidic residues" evidence="7">
    <location>
        <begin position="39"/>
        <end position="51"/>
    </location>
</feature>
<keyword evidence="5" id="KW-0539">Nucleus</keyword>
<comment type="caution">
    <text evidence="8">The sequence shown here is derived from an EMBL/GenBank/DDBJ whole genome shotgun (WGS) entry which is preliminary data.</text>
</comment>
<accession>A0A2P5DI86</accession>
<feature type="region of interest" description="Disordered" evidence="7">
    <location>
        <begin position="27"/>
        <end position="129"/>
    </location>
</feature>
<proteinExistence type="inferred from homology"/>
<organism evidence="8 9">
    <name type="scientific">Parasponia andersonii</name>
    <name type="common">Sponia andersonii</name>
    <dbReference type="NCBI Taxonomy" id="3476"/>
    <lineage>
        <taxon>Eukaryota</taxon>
        <taxon>Viridiplantae</taxon>
        <taxon>Streptophyta</taxon>
        <taxon>Embryophyta</taxon>
        <taxon>Tracheophyta</taxon>
        <taxon>Spermatophyta</taxon>
        <taxon>Magnoliopsida</taxon>
        <taxon>eudicotyledons</taxon>
        <taxon>Gunneridae</taxon>
        <taxon>Pentapetalae</taxon>
        <taxon>rosids</taxon>
        <taxon>fabids</taxon>
        <taxon>Rosales</taxon>
        <taxon>Cannabaceae</taxon>
        <taxon>Parasponia</taxon>
    </lineage>
</organism>
<dbReference type="PANTHER" id="PTHR33347:SF34">
    <property type="entry name" value="PROTEIN SOB FIVE-LIKE 6"/>
    <property type="match status" value="1"/>
</dbReference>
<evidence type="ECO:0000256" key="4">
    <source>
        <dbReference type="ARBA" id="ARBA00022864"/>
    </source>
</evidence>
<protein>
    <submittedName>
        <fullName evidence="8">Uncharacterized protein</fullName>
    </submittedName>
</protein>
<dbReference type="GO" id="GO:0005737">
    <property type="term" value="C:cytoplasm"/>
    <property type="evidence" value="ECO:0007669"/>
    <property type="project" value="UniProtKB-SubCell"/>
</dbReference>
<keyword evidence="9" id="KW-1185">Reference proteome</keyword>
<evidence type="ECO:0000256" key="2">
    <source>
        <dbReference type="ARBA" id="ARBA00022490"/>
    </source>
</evidence>
<comment type="similarity">
    <text evidence="6">Belongs to the SOFL plant protein family.</text>
</comment>
<dbReference type="GO" id="GO:0009691">
    <property type="term" value="P:cytokinin biosynthetic process"/>
    <property type="evidence" value="ECO:0007669"/>
    <property type="project" value="UniProtKB-KW"/>
</dbReference>